<dbReference type="Proteomes" id="UP001084650">
    <property type="component" value="Unassembled WGS sequence"/>
</dbReference>
<dbReference type="PANTHER" id="PTHR33449">
    <property type="entry name" value="NUCLEOID-ASSOCIATED PROTEIN YBAB"/>
    <property type="match status" value="1"/>
</dbReference>
<organism evidence="2 3">
    <name type="scientific">Mycolicibacterium iranicum</name>
    <name type="common">Mycobacterium iranicum</name>
    <dbReference type="NCBI Taxonomy" id="912594"/>
    <lineage>
        <taxon>Bacteria</taxon>
        <taxon>Bacillati</taxon>
        <taxon>Actinomycetota</taxon>
        <taxon>Actinomycetes</taxon>
        <taxon>Mycobacteriales</taxon>
        <taxon>Mycobacteriaceae</taxon>
        <taxon>Mycolicibacterium</taxon>
    </lineage>
</organism>
<sequence>MVSDDMHPEVAAVIRQARRLQSLMDEQLDKMATESFTGADEEETVEVTLNGHQWLKDVYIQDGLLRLGAETVEQRVNEALQRASADATASIDADRERLDAVVAEITAEIADRQPE</sequence>
<protein>
    <submittedName>
        <fullName evidence="2">YbaB/EbfC family nucleoid-associated protein</fullName>
    </submittedName>
</protein>
<evidence type="ECO:0000256" key="1">
    <source>
        <dbReference type="ARBA" id="ARBA00023125"/>
    </source>
</evidence>
<dbReference type="SUPFAM" id="SSF82607">
    <property type="entry name" value="YbaB-like"/>
    <property type="match status" value="1"/>
</dbReference>
<gene>
    <name evidence="2" type="ORF">OY187_24525</name>
</gene>
<name>A0ABT4HLY6_MYCIR</name>
<dbReference type="EMBL" id="JAPQYE010000015">
    <property type="protein sequence ID" value="MCZ0731226.1"/>
    <property type="molecule type" value="Genomic_DNA"/>
</dbReference>
<dbReference type="Pfam" id="PF02575">
    <property type="entry name" value="YbaB_DNA_bd"/>
    <property type="match status" value="1"/>
</dbReference>
<dbReference type="PANTHER" id="PTHR33449:SF1">
    <property type="entry name" value="NUCLEOID-ASSOCIATED PROTEIN YBAB"/>
    <property type="match status" value="1"/>
</dbReference>
<keyword evidence="3" id="KW-1185">Reference proteome</keyword>
<accession>A0ABT4HLY6</accession>
<evidence type="ECO:0000313" key="2">
    <source>
        <dbReference type="EMBL" id="MCZ0731226.1"/>
    </source>
</evidence>
<dbReference type="InterPro" id="IPR004401">
    <property type="entry name" value="YbaB/EbfC"/>
</dbReference>
<keyword evidence="1" id="KW-0238">DNA-binding</keyword>
<evidence type="ECO:0000313" key="3">
    <source>
        <dbReference type="Proteomes" id="UP001084650"/>
    </source>
</evidence>
<reference evidence="2" key="1">
    <citation type="submission" date="2022-12" db="EMBL/GenBank/DDBJ databases">
        <title>Whole genome sequence of Mycolicibacterium iranicum strain SBH312.</title>
        <authorList>
            <person name="Jani J."/>
            <person name="Arifin Mustapha Z."/>
            <person name="Ahmed K."/>
            <person name="Kai Ling C."/>
        </authorList>
    </citation>
    <scope>NUCLEOTIDE SEQUENCE</scope>
    <source>
        <strain evidence="2">SBH312</strain>
    </source>
</reference>
<proteinExistence type="predicted"/>
<comment type="caution">
    <text evidence="2">The sequence shown here is derived from an EMBL/GenBank/DDBJ whole genome shotgun (WGS) entry which is preliminary data.</text>
</comment>
<dbReference type="Gene3D" id="3.30.1310.10">
    <property type="entry name" value="Nucleoid-associated protein YbaB-like domain"/>
    <property type="match status" value="1"/>
</dbReference>
<dbReference type="InterPro" id="IPR036894">
    <property type="entry name" value="YbaB-like_sf"/>
</dbReference>